<keyword evidence="2" id="KW-0560">Oxidoreductase</keyword>
<comment type="similarity">
    <text evidence="1">Belongs to the short-chain dehydrogenases/reductases (SDR) family.</text>
</comment>
<sequence>MAKALEGRIAVITGASRGIGRAVALRYAAEGAHVILIARTIAALEEVDDEIQALGGKATLVPMNLRDFDKIDQMGQALYDRFGKIDILVGNAGFLGDLTPMSHLKVKMWNEVMDTNVTANFRLIRSMEPLLKQSDAGRAIFLSSGTTKAPRAYWAAYAVSKAALENMVQTWSMELNKTNIKANLIDPGATRTRMRAQAYPGENPDSLKSPEVLTDLFVELALPTCDKQGEVVRYEA</sequence>
<reference evidence="3" key="1">
    <citation type="journal article" date="2014" name="Int. J. Syst. Evol. Microbiol.">
        <title>Complete genome sequence of Corynebacterium casei LMG S-19264T (=DSM 44701T), isolated from a smear-ripened cheese.</title>
        <authorList>
            <consortium name="US DOE Joint Genome Institute (JGI-PGF)"/>
            <person name="Walter F."/>
            <person name="Albersmeier A."/>
            <person name="Kalinowski J."/>
            <person name="Ruckert C."/>
        </authorList>
    </citation>
    <scope>NUCLEOTIDE SEQUENCE</scope>
    <source>
        <strain evidence="3">CGMCC 1.15254</strain>
    </source>
</reference>
<gene>
    <name evidence="3" type="ORF">GCM10011332_09330</name>
</gene>
<keyword evidence="4" id="KW-1185">Reference proteome</keyword>
<dbReference type="PANTHER" id="PTHR44196:SF4">
    <property type="entry name" value="SHORT CHAIN DEHYDROGENASE"/>
    <property type="match status" value="1"/>
</dbReference>
<dbReference type="GO" id="GO:0016020">
    <property type="term" value="C:membrane"/>
    <property type="evidence" value="ECO:0007669"/>
    <property type="project" value="TreeGrafter"/>
</dbReference>
<proteinExistence type="inferred from homology"/>
<organism evidence="3 4">
    <name type="scientific">Terasakiella brassicae</name>
    <dbReference type="NCBI Taxonomy" id="1634917"/>
    <lineage>
        <taxon>Bacteria</taxon>
        <taxon>Pseudomonadati</taxon>
        <taxon>Pseudomonadota</taxon>
        <taxon>Alphaproteobacteria</taxon>
        <taxon>Rhodospirillales</taxon>
        <taxon>Terasakiellaceae</taxon>
        <taxon>Terasakiella</taxon>
    </lineage>
</organism>
<comment type="caution">
    <text evidence="3">The sequence shown here is derived from an EMBL/GenBank/DDBJ whole genome shotgun (WGS) entry which is preliminary data.</text>
</comment>
<dbReference type="EMBL" id="BMHV01000005">
    <property type="protein sequence ID" value="GGF57948.1"/>
    <property type="molecule type" value="Genomic_DNA"/>
</dbReference>
<evidence type="ECO:0000313" key="3">
    <source>
        <dbReference type="EMBL" id="GGF57948.1"/>
    </source>
</evidence>
<name>A0A917F9B0_9PROT</name>
<reference evidence="3" key="2">
    <citation type="submission" date="2020-09" db="EMBL/GenBank/DDBJ databases">
        <authorList>
            <person name="Sun Q."/>
            <person name="Zhou Y."/>
        </authorList>
    </citation>
    <scope>NUCLEOTIDE SEQUENCE</scope>
    <source>
        <strain evidence="3">CGMCC 1.15254</strain>
    </source>
</reference>
<dbReference type="PROSITE" id="PS00061">
    <property type="entry name" value="ADH_SHORT"/>
    <property type="match status" value="1"/>
</dbReference>
<dbReference type="InterPro" id="IPR002347">
    <property type="entry name" value="SDR_fam"/>
</dbReference>
<dbReference type="SUPFAM" id="SSF51735">
    <property type="entry name" value="NAD(P)-binding Rossmann-fold domains"/>
    <property type="match status" value="1"/>
</dbReference>
<dbReference type="Proteomes" id="UP000632498">
    <property type="component" value="Unassembled WGS sequence"/>
</dbReference>
<dbReference type="PANTHER" id="PTHR44196">
    <property type="entry name" value="DEHYDROGENASE/REDUCTASE SDR FAMILY MEMBER 7B"/>
    <property type="match status" value="1"/>
</dbReference>
<protein>
    <submittedName>
        <fullName evidence="3">Oxidoreductase</fullName>
    </submittedName>
</protein>
<dbReference type="AlphaFoldDB" id="A0A917F9B0"/>
<evidence type="ECO:0000313" key="4">
    <source>
        <dbReference type="Proteomes" id="UP000632498"/>
    </source>
</evidence>
<dbReference type="InterPro" id="IPR020904">
    <property type="entry name" value="Sc_DH/Rdtase_CS"/>
</dbReference>
<dbReference type="Pfam" id="PF00106">
    <property type="entry name" value="adh_short"/>
    <property type="match status" value="1"/>
</dbReference>
<dbReference type="InterPro" id="IPR036291">
    <property type="entry name" value="NAD(P)-bd_dom_sf"/>
</dbReference>
<dbReference type="Gene3D" id="3.40.50.720">
    <property type="entry name" value="NAD(P)-binding Rossmann-like Domain"/>
    <property type="match status" value="1"/>
</dbReference>
<dbReference type="PRINTS" id="PR00081">
    <property type="entry name" value="GDHRDH"/>
</dbReference>
<evidence type="ECO:0000256" key="2">
    <source>
        <dbReference type="ARBA" id="ARBA00023002"/>
    </source>
</evidence>
<evidence type="ECO:0000256" key="1">
    <source>
        <dbReference type="ARBA" id="ARBA00006484"/>
    </source>
</evidence>
<dbReference type="RefSeq" id="WP_188662184.1">
    <property type="nucleotide sequence ID" value="NZ_BMHV01000005.1"/>
</dbReference>
<dbReference type="GO" id="GO:0016491">
    <property type="term" value="F:oxidoreductase activity"/>
    <property type="evidence" value="ECO:0007669"/>
    <property type="project" value="UniProtKB-KW"/>
</dbReference>
<accession>A0A917F9B0</accession>